<gene>
    <name evidence="1" type="ORF">GGQ66_002135</name>
</gene>
<proteinExistence type="predicted"/>
<dbReference type="AlphaFoldDB" id="A0A7W6K3X4"/>
<sequence length="85" mass="9608">MSDISAKTERLDFFALETLVRCILATAIHNNPEGERLIRELFEASVQNFRLGGVDAGTEKEGRDYMLQRGLEWISSSAAWRPGHQ</sequence>
<organism evidence="1 2">
    <name type="scientific">Allorhizobium borbori</name>
    <dbReference type="NCBI Taxonomy" id="485907"/>
    <lineage>
        <taxon>Bacteria</taxon>
        <taxon>Pseudomonadati</taxon>
        <taxon>Pseudomonadota</taxon>
        <taxon>Alphaproteobacteria</taxon>
        <taxon>Hyphomicrobiales</taxon>
        <taxon>Rhizobiaceae</taxon>
        <taxon>Rhizobium/Agrobacterium group</taxon>
        <taxon>Allorhizobium</taxon>
    </lineage>
</organism>
<evidence type="ECO:0000313" key="2">
    <source>
        <dbReference type="Proteomes" id="UP000584824"/>
    </source>
</evidence>
<accession>A0A7W6K3X4</accession>
<comment type="caution">
    <text evidence="1">The sequence shown here is derived from an EMBL/GenBank/DDBJ whole genome shotgun (WGS) entry which is preliminary data.</text>
</comment>
<keyword evidence="2" id="KW-1185">Reference proteome</keyword>
<evidence type="ECO:0000313" key="1">
    <source>
        <dbReference type="EMBL" id="MBB4103577.1"/>
    </source>
</evidence>
<reference evidence="1 2" key="1">
    <citation type="submission" date="2020-08" db="EMBL/GenBank/DDBJ databases">
        <title>Genomic Encyclopedia of Type Strains, Phase IV (KMG-IV): sequencing the most valuable type-strain genomes for metagenomic binning, comparative biology and taxonomic classification.</title>
        <authorList>
            <person name="Goeker M."/>
        </authorList>
    </citation>
    <scope>NUCLEOTIDE SEQUENCE [LARGE SCALE GENOMIC DNA]</scope>
    <source>
        <strain evidence="1 2">DSM 26385</strain>
    </source>
</reference>
<name>A0A7W6K3X4_9HYPH</name>
<dbReference type="RefSeq" id="WP_183792232.1">
    <property type="nucleotide sequence ID" value="NZ_JACIDU010000007.1"/>
</dbReference>
<protein>
    <submittedName>
        <fullName evidence="1">Uncharacterized protein</fullName>
    </submittedName>
</protein>
<dbReference type="Proteomes" id="UP000584824">
    <property type="component" value="Unassembled WGS sequence"/>
</dbReference>
<dbReference type="EMBL" id="JACIDU010000007">
    <property type="protein sequence ID" value="MBB4103577.1"/>
    <property type="molecule type" value="Genomic_DNA"/>
</dbReference>